<protein>
    <submittedName>
        <fullName evidence="4">PucR-like helix-turn-helix protein</fullName>
    </submittedName>
</protein>
<evidence type="ECO:0000259" key="2">
    <source>
        <dbReference type="Pfam" id="PF13556"/>
    </source>
</evidence>
<keyword evidence="5" id="KW-1185">Reference proteome</keyword>
<dbReference type="AlphaFoldDB" id="A0A542Y3M1"/>
<dbReference type="InterPro" id="IPR042070">
    <property type="entry name" value="PucR_C-HTH_sf"/>
</dbReference>
<dbReference type="EMBL" id="VFON01000001">
    <property type="protein sequence ID" value="TQL42661.1"/>
    <property type="molecule type" value="Genomic_DNA"/>
</dbReference>
<dbReference type="Pfam" id="PF17853">
    <property type="entry name" value="GGDEF_2"/>
    <property type="match status" value="1"/>
</dbReference>
<organism evidence="4 5">
    <name type="scientific">Leucobacter komagatae</name>
    <dbReference type="NCBI Taxonomy" id="55969"/>
    <lineage>
        <taxon>Bacteria</taxon>
        <taxon>Bacillati</taxon>
        <taxon>Actinomycetota</taxon>
        <taxon>Actinomycetes</taxon>
        <taxon>Micrococcales</taxon>
        <taxon>Microbacteriaceae</taxon>
        <taxon>Leucobacter</taxon>
    </lineage>
</organism>
<evidence type="ECO:0000313" key="4">
    <source>
        <dbReference type="EMBL" id="TQL42661.1"/>
    </source>
</evidence>
<dbReference type="OrthoDB" id="3190266at2"/>
<gene>
    <name evidence="4" type="ORF">FB468_0665</name>
</gene>
<name>A0A542Y3M1_9MICO</name>
<dbReference type="InterPro" id="IPR025736">
    <property type="entry name" value="PucR_C-HTH_dom"/>
</dbReference>
<dbReference type="Pfam" id="PF13556">
    <property type="entry name" value="HTH_30"/>
    <property type="match status" value="1"/>
</dbReference>
<evidence type="ECO:0000256" key="1">
    <source>
        <dbReference type="ARBA" id="ARBA00006754"/>
    </source>
</evidence>
<accession>A0A542Y3M1</accession>
<dbReference type="Gene3D" id="1.10.10.2840">
    <property type="entry name" value="PucR C-terminal helix-turn-helix domain"/>
    <property type="match status" value="1"/>
</dbReference>
<comment type="caution">
    <text evidence="4">The sequence shown here is derived from an EMBL/GenBank/DDBJ whole genome shotgun (WGS) entry which is preliminary data.</text>
</comment>
<evidence type="ECO:0000313" key="5">
    <source>
        <dbReference type="Proteomes" id="UP000319094"/>
    </source>
</evidence>
<sequence>MVGAPRTPPAPRTLRTPPASLDLASLLAHPDNGELNYVAGPKSETWHNVSVDEPESATEGLLIVTTALPETSWQQDALVRRVRDRGFAALAVRNAGSAGPGARKLADRLGLTLLSVARPIELARASWQLQQARDALTIDYVRKVAQAFEYPAADLGDLLGHLCAAIGHGIALIDSTRTVQQAGGVLSPELHANLDFAPWISVARVDDAAAASVRVDSSTRQGLRLAVFDAGLSDVQLRALSTVAEIMMPAVAARILIDELASVNDASSSADLLRAFIELRGARDPDVQQRMAELGWRTSGYHLGFQFAARTRVDPVGLLRAVSHELAAVSVESRAAISGRGVLGWLTFADPPASSEVERFAAALNGVHQQLRRTRDVALGIGSLQSGETGLARTLNEASDAAKIATSRSSSGYLVRVDSLGLEQLLLAWTGTDTFLPAAESLLAPLLTEAPELLDTLAAYLDHESGIQATAVALGLHRNTVAQRVQRAQELVGADLSSPETRLALHLACRAVLAPGV</sequence>
<dbReference type="Proteomes" id="UP000319094">
    <property type="component" value="Unassembled WGS sequence"/>
</dbReference>
<reference evidence="4 5" key="1">
    <citation type="submission" date="2019-06" db="EMBL/GenBank/DDBJ databases">
        <title>Sequencing the genomes of 1000 actinobacteria strains.</title>
        <authorList>
            <person name="Klenk H.-P."/>
        </authorList>
    </citation>
    <scope>NUCLEOTIDE SEQUENCE [LARGE SCALE GENOMIC DNA]</scope>
    <source>
        <strain evidence="4 5">DSM 8803</strain>
    </source>
</reference>
<feature type="domain" description="PucR C-terminal helix-turn-helix" evidence="2">
    <location>
        <begin position="453"/>
        <end position="511"/>
    </location>
</feature>
<proteinExistence type="inferred from homology"/>
<comment type="similarity">
    <text evidence="1">Belongs to the CdaR family.</text>
</comment>
<dbReference type="InterPro" id="IPR051448">
    <property type="entry name" value="CdaR-like_regulators"/>
</dbReference>
<dbReference type="InterPro" id="IPR041522">
    <property type="entry name" value="CdaR_GGDEF"/>
</dbReference>
<dbReference type="PANTHER" id="PTHR33744:SF7">
    <property type="entry name" value="PUCR FAMILY TRANSCRIPTIONAL REGULATOR"/>
    <property type="match status" value="1"/>
</dbReference>
<feature type="domain" description="CdaR GGDEF-like" evidence="3">
    <location>
        <begin position="281"/>
        <end position="404"/>
    </location>
</feature>
<evidence type="ECO:0000259" key="3">
    <source>
        <dbReference type="Pfam" id="PF17853"/>
    </source>
</evidence>
<dbReference type="RefSeq" id="WP_141886083.1">
    <property type="nucleotide sequence ID" value="NZ_BAAAUY010000013.1"/>
</dbReference>
<dbReference type="PANTHER" id="PTHR33744">
    <property type="entry name" value="CARBOHYDRATE DIACID REGULATOR"/>
    <property type="match status" value="1"/>
</dbReference>
<dbReference type="STRING" id="55969.SD72_06005"/>